<feature type="repeat" description="WD" evidence="4">
    <location>
        <begin position="1620"/>
        <end position="1657"/>
    </location>
</feature>
<keyword evidence="8" id="KW-1185">Reference proteome</keyword>
<evidence type="ECO:0000256" key="2">
    <source>
        <dbReference type="ARBA" id="ARBA00022574"/>
    </source>
</evidence>
<dbReference type="PANTHER" id="PTHR19849">
    <property type="entry name" value="PHOSPHOLIPASE A-2-ACTIVATING PROTEIN"/>
    <property type="match status" value="1"/>
</dbReference>
<evidence type="ECO:0000256" key="3">
    <source>
        <dbReference type="ARBA" id="ARBA00022737"/>
    </source>
</evidence>
<dbReference type="KEGG" id="mcys:MCB1EB_0563"/>
<dbReference type="Pfam" id="PF23948">
    <property type="entry name" value="ARM_5"/>
    <property type="match status" value="1"/>
</dbReference>
<dbReference type="EMBL" id="AP018150">
    <property type="protein sequence ID" value="BBE08724.1"/>
    <property type="molecule type" value="Genomic_DNA"/>
</dbReference>
<dbReference type="PRINTS" id="PR00320">
    <property type="entry name" value="GPROTEINBRPT"/>
</dbReference>
<protein>
    <submittedName>
        <fullName evidence="7">Myosin heavy-chain kinase</fullName>
    </submittedName>
</protein>
<evidence type="ECO:0000259" key="6">
    <source>
        <dbReference type="Pfam" id="PF23948"/>
    </source>
</evidence>
<feature type="repeat" description="WD" evidence="4">
    <location>
        <begin position="1412"/>
        <end position="1453"/>
    </location>
</feature>
<dbReference type="InterPro" id="IPR001646">
    <property type="entry name" value="5peptide_repeat"/>
</dbReference>
<dbReference type="SUPFAM" id="SSF52540">
    <property type="entry name" value="P-loop containing nucleoside triphosphate hydrolases"/>
    <property type="match status" value="1"/>
</dbReference>
<feature type="repeat" description="WD" evidence="4">
    <location>
        <begin position="1496"/>
        <end position="1537"/>
    </location>
</feature>
<dbReference type="InterPro" id="IPR020472">
    <property type="entry name" value="WD40_PAC1"/>
</dbReference>
<dbReference type="Pfam" id="PF05729">
    <property type="entry name" value="NACHT"/>
    <property type="match status" value="1"/>
</dbReference>
<dbReference type="PROSITE" id="PS50294">
    <property type="entry name" value="WD_REPEATS_REGION"/>
    <property type="match status" value="12"/>
</dbReference>
<feature type="repeat" description="WD" evidence="4">
    <location>
        <begin position="1202"/>
        <end position="1243"/>
    </location>
</feature>
<dbReference type="Gene3D" id="2.130.10.10">
    <property type="entry name" value="YVTN repeat-like/Quinoprotein amine dehydrogenase"/>
    <property type="match status" value="6"/>
</dbReference>
<keyword evidence="3" id="KW-0677">Repeat</keyword>
<dbReference type="SUPFAM" id="SSF141571">
    <property type="entry name" value="Pentapeptide repeat-like"/>
    <property type="match status" value="1"/>
</dbReference>
<feature type="repeat" description="WD" evidence="4">
    <location>
        <begin position="1662"/>
        <end position="1703"/>
    </location>
</feature>
<feature type="domain" description="NACHT" evidence="5">
    <location>
        <begin position="670"/>
        <end position="763"/>
    </location>
</feature>
<dbReference type="GO" id="GO:0043130">
    <property type="term" value="F:ubiquitin binding"/>
    <property type="evidence" value="ECO:0007669"/>
    <property type="project" value="TreeGrafter"/>
</dbReference>
<keyword evidence="7" id="KW-0418">Kinase</keyword>
<dbReference type="PROSITE" id="PS50082">
    <property type="entry name" value="WD_REPEATS_2"/>
    <property type="match status" value="13"/>
</dbReference>
<evidence type="ECO:0000259" key="5">
    <source>
        <dbReference type="Pfam" id="PF05729"/>
    </source>
</evidence>
<reference evidence="7 8" key="1">
    <citation type="journal article" date="2018" name="Microbes Environ.">
        <title>Comparative Genomic Insights into Endofungal Lifestyles of Two Bacterial Endosymbionts, Mycoavidus cysteinexigens and Burkholderia rhizoxinica.</title>
        <authorList>
            <person name="Sharmin D."/>
            <person name="Guo Y."/>
            <person name="Nishizawa T."/>
            <person name="Ohshima S."/>
            <person name="Sato Y."/>
            <person name="Takashima Y."/>
            <person name="Narisawa K."/>
            <person name="Ohta H."/>
        </authorList>
    </citation>
    <scope>NUCLEOTIDE SEQUENCE [LARGE SCALE GENOMIC DNA]</scope>
    <source>
        <strain evidence="7 8">B1-EB</strain>
    </source>
</reference>
<keyword evidence="7" id="KW-0808">Transferase</keyword>
<dbReference type="Pfam" id="PF00400">
    <property type="entry name" value="WD40"/>
    <property type="match status" value="14"/>
</dbReference>
<feature type="repeat" description="WD" evidence="4">
    <location>
        <begin position="1704"/>
        <end position="1747"/>
    </location>
</feature>
<feature type="repeat" description="WD" evidence="4">
    <location>
        <begin position="1454"/>
        <end position="1495"/>
    </location>
</feature>
<feature type="domain" description="Arm-like repeat" evidence="6">
    <location>
        <begin position="168"/>
        <end position="588"/>
    </location>
</feature>
<dbReference type="Gene3D" id="3.40.50.300">
    <property type="entry name" value="P-loop containing nucleotide triphosphate hydrolases"/>
    <property type="match status" value="1"/>
</dbReference>
<keyword evidence="1" id="KW-0963">Cytoplasm</keyword>
<dbReference type="SUPFAM" id="SSF50978">
    <property type="entry name" value="WD40 repeat-like"/>
    <property type="match status" value="2"/>
</dbReference>
<proteinExistence type="predicted"/>
<dbReference type="InterPro" id="IPR027417">
    <property type="entry name" value="P-loop_NTPase"/>
</dbReference>
<gene>
    <name evidence="7" type="ORF">MCB1EB_0563</name>
</gene>
<dbReference type="PANTHER" id="PTHR19849:SF0">
    <property type="entry name" value="PHOSPHOLIPASE A-2-ACTIVATING PROTEIN"/>
    <property type="match status" value="1"/>
</dbReference>
<evidence type="ECO:0000313" key="8">
    <source>
        <dbReference type="Proteomes" id="UP000282597"/>
    </source>
</evidence>
<dbReference type="GO" id="GO:0043161">
    <property type="term" value="P:proteasome-mediated ubiquitin-dependent protein catabolic process"/>
    <property type="evidence" value="ECO:0007669"/>
    <property type="project" value="TreeGrafter"/>
</dbReference>
<feature type="repeat" description="WD" evidence="4">
    <location>
        <begin position="1328"/>
        <end position="1369"/>
    </location>
</feature>
<feature type="repeat" description="WD" evidence="4">
    <location>
        <begin position="1370"/>
        <end position="1407"/>
    </location>
</feature>
<sequence>MKISAVSSFKRSVLGHDSVYYVKKGTDYLNRAEQQHHNKRFSEAQRLFGKAQHTFNKIDLSDKTDTLNHTLAQAYLEYGDRLRDCGALLEARAGYEAARVFDPALANERLQALVTPKSSLVQASVSDMVMALAIQSGKPPSLSTPIETVYFKINPAWVKADEDVSGEPKNIRNTYHLARSLRSADLSNAQELNELARNILEVFGQRDYKDLAIWREVIPLAATPDPVKCRYLIGKAHKVIATQEKLLDPSVLQSMAVMIHHLPESLFKSSTGDLVQLLKALIKRLSSEHQPGNTQSFQQLLQTTSQVLDAMAKAGVTGISRTEVQEPLDQILAGLGQEPALRFQAYYARQALAHIPNDESRWQEIWRRGSGVVVGAVTLASVVRTFNSDDLLKALDSFSEAFSGAVETVKRLAELTTELQGFGATVQETGQAIRDSLSQKRQQRWYAALQFMDTCLEERQWVQFEQIARQSEFSGNEAFLLGVCQRLEHIVRTQKEEVTQKAAITFLSDLVLNSPQYEQVQQAVYQVLSRLAKTQTVSEPIHTQAQQALDQLPATAQAQAEDAEDLYLAPVWDPAWQQVGTQLLYQARGDEHFLTQFQTTALQSNKAPLALLGKDIQKLEAQYTKSLKADEVKEALEMYTAPQGKLRVESTEHFDLEDKVNAFLQSDKKVLLLLGEGGSGKSTFNRHLARRLWTDYQHTDHAQAQPIPLFIPLATLDNPGKNLIEQYLREQGLSEAQIEALRCERRFIFILDGYDEIAHRSQAFYAGNKLERWQAQVIISSRPEYLGTNYQNKFYPPGSPSVLEECRLVGFSDQLIEKYIDKYVEYAQPQWTAEAYKRAFKDIPELKELVRTPFMLKMTLEVLPKLEGREEKSKLTRIRLYEKFVENWLNRSQDRLARIQLNPEEQKAFEKLDGEFTSHGWAYSQNLALSMYEKQLVSVTYSEAKDGEKADWRARYLGDAEETTKLLRFNAPLSRQKDQYRFIHKSIQDYLVARAVWEELESGAEFDASVRGVAWNGMKSVQCLWEKLMDSNQVDSEGLLNRFNLVEDAAIQRFLVERVEQGQGLVKQLLGWIKASAQTESVSQGAANAMTILVGAGIQFNGMNLQGIRIPGADLRGGVFDSARLQGADLSGVKLRQSWLREANLSGAQMAGVQFGECPTLKEESEVRSCSYSPDGKICAIGLKNGTISVYNTLNWEKMHTLQGHTDRVISVTYSPSGQQIASGSADYTVRLWDAHSGQPGPTLQGHTDRVISVMYSPSGQQIASGSGDHTVRLWDAHSGQPGPILQGHTDLVSSVAYSPSGQQIASGSADYTVRLWDVHTGQPGPTLQGHTEAVNSVAYSPSGQQIASGSWDHTVRLWDAYSGQPGPTLQGHTGLVSSVTYSPSGQQIASGSADHTVRLWDAHSGQPGPILQGHTGLVSSVAYSPSGQQIASGSADYTVSLWDAYSGQSGPTLQGHTNSVYSVAYSPSGQQIASGSHDNTVRLWDAHSGQPGPTLQGHTGLVNSVTYSPSGQQIASGSGDHTVRLWDAYSGQPGPTLQGHTNSVYSVAYSPSGQQIVSGSMDQTVRLWDAHTGQPGPTLQGHTDLVSSVTYSPSGQQIASGSRDNTVRLWDAHTGQPGLTVHTSCVWSVTYSPNGQQIASGSHDNTVRLWDAHTGQPGPALQGHTSPVISVAYSPSGQQIASGSMDQTVRLWDAHSGQCQAVIRGFHGSIHSIAWKATPDGTYLVTGGRDRSVRQWQVSEKEGQVQVHLYWSSTHEVLAVAGASIQGVQGLSQVNKRLLEQRGAVGEPALRFHQATKQLSN</sequence>
<accession>A0A2Z6ETH2</accession>
<dbReference type="InterPro" id="IPR019775">
    <property type="entry name" value="WD40_repeat_CS"/>
</dbReference>
<evidence type="ECO:0000313" key="7">
    <source>
        <dbReference type="EMBL" id="BBE08724.1"/>
    </source>
</evidence>
<feature type="repeat" description="WD" evidence="4">
    <location>
        <begin position="1244"/>
        <end position="1281"/>
    </location>
</feature>
<dbReference type="InterPro" id="IPR056251">
    <property type="entry name" value="Arm_rpt_dom"/>
</dbReference>
<feature type="repeat" description="WD" evidence="4">
    <location>
        <begin position="1286"/>
        <end position="1327"/>
    </location>
</feature>
<dbReference type="InterPro" id="IPR007111">
    <property type="entry name" value="NACHT_NTPase"/>
</dbReference>
<feature type="repeat" description="WD" evidence="4">
    <location>
        <begin position="1580"/>
        <end position="1621"/>
    </location>
</feature>
<dbReference type="InterPro" id="IPR036322">
    <property type="entry name" value="WD40_repeat_dom_sf"/>
</dbReference>
<dbReference type="InterPro" id="IPR015943">
    <property type="entry name" value="WD40/YVTN_repeat-like_dom_sf"/>
</dbReference>
<dbReference type="Gene3D" id="2.160.20.80">
    <property type="entry name" value="E3 ubiquitin-protein ligase SopA"/>
    <property type="match status" value="1"/>
</dbReference>
<dbReference type="Proteomes" id="UP000282597">
    <property type="component" value="Chromosome"/>
</dbReference>
<dbReference type="SMART" id="SM00320">
    <property type="entry name" value="WD40"/>
    <property type="match status" value="14"/>
</dbReference>
<evidence type="ECO:0000256" key="1">
    <source>
        <dbReference type="ARBA" id="ARBA00022490"/>
    </source>
</evidence>
<feature type="repeat" description="WD" evidence="4">
    <location>
        <begin position="1538"/>
        <end position="1579"/>
    </location>
</feature>
<organism evidence="7 8">
    <name type="scientific">Mycoavidus cysteinexigens</name>
    <dbReference type="NCBI Taxonomy" id="1553431"/>
    <lineage>
        <taxon>Bacteria</taxon>
        <taxon>Pseudomonadati</taxon>
        <taxon>Pseudomonadota</taxon>
        <taxon>Betaproteobacteria</taxon>
        <taxon>Burkholderiales</taxon>
        <taxon>Burkholderiaceae</taxon>
        <taxon>Mycoavidus</taxon>
    </lineage>
</organism>
<dbReference type="GO" id="GO:0016301">
    <property type="term" value="F:kinase activity"/>
    <property type="evidence" value="ECO:0007669"/>
    <property type="project" value="UniProtKB-KW"/>
</dbReference>
<name>A0A2Z6ETH2_9BURK</name>
<dbReference type="InterPro" id="IPR001680">
    <property type="entry name" value="WD40_rpt"/>
</dbReference>
<dbReference type="GO" id="GO:0005737">
    <property type="term" value="C:cytoplasm"/>
    <property type="evidence" value="ECO:0007669"/>
    <property type="project" value="UniProtKB-ARBA"/>
</dbReference>
<dbReference type="GO" id="GO:0010992">
    <property type="term" value="P:ubiquitin recycling"/>
    <property type="evidence" value="ECO:0007669"/>
    <property type="project" value="TreeGrafter"/>
</dbReference>
<dbReference type="CDD" id="cd00200">
    <property type="entry name" value="WD40"/>
    <property type="match status" value="2"/>
</dbReference>
<keyword evidence="2 4" id="KW-0853">WD repeat</keyword>
<evidence type="ECO:0000256" key="4">
    <source>
        <dbReference type="PROSITE-ProRule" id="PRU00221"/>
    </source>
</evidence>
<dbReference type="Pfam" id="PF00805">
    <property type="entry name" value="Pentapeptide"/>
    <property type="match status" value="1"/>
</dbReference>
<dbReference type="PROSITE" id="PS00678">
    <property type="entry name" value="WD_REPEATS_1"/>
    <property type="match status" value="9"/>
</dbReference>